<keyword evidence="1 3" id="KW-0808">Transferase</keyword>
<dbReference type="Gene3D" id="3.30.559.10">
    <property type="entry name" value="Chloramphenicol acetyltransferase-like domain"/>
    <property type="match status" value="2"/>
</dbReference>
<dbReference type="AlphaFoldDB" id="A0A2T3AI49"/>
<sequence length="452" mass="50197">MADSDIKLDHIQDVFGQMTSLKTYAIISLGFETEMGSDILVQKLCSASDQLVRHFAYLCGHVAHRASSTSKISLATVVPYGPGQRASLVVPKDCKTLSAPLKTMLQQRVPMTALDGHVFASHRPMPDSYNEKECLAPVFEIQANIVDGGVILTFQGNHHIMDMNGMSSIILLYAQALRGESFSASVVEYGNRDRRNIIQLLGPEDEKLDSSKLMKPRIYRDQPQGWIYFHVSNQSLSQLKSLTSTPDEDILRDQRPPWVSTDDVLTALIYTRVTAARLKRVKPTPKVTFCRAINARRVMGINQEYFGHLVWCVNTEVALDSPLATTDFIGLARRLRFDLNSVRPAEIQSFATALDALEDKGEMSCGASLNTNEGFDLVVSSWAGTRLSEALFGGFGKPVFCKRPNFGPVEGLVYIQPKTLEGHLEVALCLNTEDIQALQVDETFMHYAEYIG</sequence>
<name>A0A2T3AI49_9PEZI</name>
<dbReference type="OrthoDB" id="1862401at2759"/>
<dbReference type="PANTHER" id="PTHR31896">
    <property type="entry name" value="FAMILY REGULATORY PROTEIN, PUTATIVE (AFU_ORTHOLOGUE AFUA_3G14730)-RELATED"/>
    <property type="match status" value="1"/>
</dbReference>
<dbReference type="Pfam" id="PF22664">
    <property type="entry name" value="TRI-like_N"/>
    <property type="match status" value="1"/>
</dbReference>
<organism evidence="3 4">
    <name type="scientific">Coniella lustricola</name>
    <dbReference type="NCBI Taxonomy" id="2025994"/>
    <lineage>
        <taxon>Eukaryota</taxon>
        <taxon>Fungi</taxon>
        <taxon>Dikarya</taxon>
        <taxon>Ascomycota</taxon>
        <taxon>Pezizomycotina</taxon>
        <taxon>Sordariomycetes</taxon>
        <taxon>Sordariomycetidae</taxon>
        <taxon>Diaporthales</taxon>
        <taxon>Schizoparmaceae</taxon>
        <taxon>Coniella</taxon>
    </lineage>
</organism>
<accession>A0A2T3AI49</accession>
<dbReference type="InterPro" id="IPR051283">
    <property type="entry name" value="Sec_Metabolite_Acyltrans"/>
</dbReference>
<protein>
    <submittedName>
        <fullName evidence="3">Transferase family-domain-containing protein</fullName>
    </submittedName>
</protein>
<dbReference type="PANTHER" id="PTHR31896:SF64">
    <property type="entry name" value="TRICHOTHECENE 3-O-ACETYLTRANSFERASE"/>
    <property type="match status" value="1"/>
</dbReference>
<gene>
    <name evidence="3" type="ORF">BD289DRAFT_361566</name>
</gene>
<evidence type="ECO:0000313" key="4">
    <source>
        <dbReference type="Proteomes" id="UP000241462"/>
    </source>
</evidence>
<keyword evidence="4" id="KW-1185">Reference proteome</keyword>
<dbReference type="GO" id="GO:0016740">
    <property type="term" value="F:transferase activity"/>
    <property type="evidence" value="ECO:0007669"/>
    <property type="project" value="UniProtKB-KW"/>
</dbReference>
<evidence type="ECO:0000313" key="3">
    <source>
        <dbReference type="EMBL" id="PSR99102.1"/>
    </source>
</evidence>
<reference evidence="3 4" key="1">
    <citation type="journal article" date="2018" name="Mycol. Prog.">
        <title>Coniella lustricola, a new species from submerged detritus.</title>
        <authorList>
            <person name="Raudabaugh D.B."/>
            <person name="Iturriaga T."/>
            <person name="Carver A."/>
            <person name="Mondo S."/>
            <person name="Pangilinan J."/>
            <person name="Lipzen A."/>
            <person name="He G."/>
            <person name="Amirebrahimi M."/>
            <person name="Grigoriev I.V."/>
            <person name="Miller A.N."/>
        </authorList>
    </citation>
    <scope>NUCLEOTIDE SEQUENCE [LARGE SCALE GENOMIC DNA]</scope>
    <source>
        <strain evidence="3 4">B22-T-1</strain>
    </source>
</reference>
<dbReference type="InParanoid" id="A0A2T3AI49"/>
<evidence type="ECO:0000256" key="1">
    <source>
        <dbReference type="ARBA" id="ARBA00022679"/>
    </source>
</evidence>
<dbReference type="Proteomes" id="UP000241462">
    <property type="component" value="Unassembled WGS sequence"/>
</dbReference>
<proteinExistence type="predicted"/>
<feature type="domain" description="Trichothecene 3-O-acetyltransferase-like N-terminal" evidence="2">
    <location>
        <begin position="27"/>
        <end position="176"/>
    </location>
</feature>
<dbReference type="InterPro" id="IPR023213">
    <property type="entry name" value="CAT-like_dom_sf"/>
</dbReference>
<dbReference type="EMBL" id="KZ678386">
    <property type="protein sequence ID" value="PSR99102.1"/>
    <property type="molecule type" value="Genomic_DNA"/>
</dbReference>
<dbReference type="InterPro" id="IPR054710">
    <property type="entry name" value="Tri101-like_N"/>
</dbReference>
<evidence type="ECO:0000259" key="2">
    <source>
        <dbReference type="Pfam" id="PF22664"/>
    </source>
</evidence>
<dbReference type="STRING" id="2025994.A0A2T3AI49"/>